<evidence type="ECO:0000256" key="6">
    <source>
        <dbReference type="ARBA" id="ARBA00023145"/>
    </source>
</evidence>
<keyword evidence="8" id="KW-0704">Schiff base</keyword>
<keyword evidence="6" id="KW-0865">Zymogen</keyword>
<gene>
    <name evidence="10" type="ORF">ACFQ21_01510</name>
</gene>
<evidence type="ECO:0000256" key="8">
    <source>
        <dbReference type="ARBA" id="ARBA00023270"/>
    </source>
</evidence>
<evidence type="ECO:0000313" key="11">
    <source>
        <dbReference type="Proteomes" id="UP001597112"/>
    </source>
</evidence>
<dbReference type="InterPro" id="IPR016067">
    <property type="entry name" value="S-AdoMet_deCO2ase_core"/>
</dbReference>
<keyword evidence="5" id="KW-0620">Polyamine biosynthesis</keyword>
<evidence type="ECO:0000256" key="9">
    <source>
        <dbReference type="ARBA" id="ARBA00023317"/>
    </source>
</evidence>
<keyword evidence="4" id="KW-0745">Spermidine biosynthesis</keyword>
<dbReference type="Proteomes" id="UP001597112">
    <property type="component" value="Unassembled WGS sequence"/>
</dbReference>
<sequence length="132" mass="14901">MNTPYSVPVKTPAMTQTSIPGLHIVANFSVPDIAKLGDYHAFQNFINDQIEAFQLSKVGEVYHNFPGGGFTGVVCLTESHLSIHTWPEQNYITFDVFLSNFLRDNRATTEGLYKAVCNFFHADILFEQIINR</sequence>
<reference evidence="11" key="1">
    <citation type="journal article" date="2019" name="Int. J. Syst. Evol. Microbiol.">
        <title>The Global Catalogue of Microorganisms (GCM) 10K type strain sequencing project: providing services to taxonomists for standard genome sequencing and annotation.</title>
        <authorList>
            <consortium name="The Broad Institute Genomics Platform"/>
            <consortium name="The Broad Institute Genome Sequencing Center for Infectious Disease"/>
            <person name="Wu L."/>
            <person name="Ma J."/>
        </authorList>
    </citation>
    <scope>NUCLEOTIDE SEQUENCE [LARGE SCALE GENOMIC DNA]</scope>
    <source>
        <strain evidence="11">CCUG 58938</strain>
    </source>
</reference>
<keyword evidence="9" id="KW-0670">Pyruvate</keyword>
<dbReference type="GO" id="GO:0016829">
    <property type="term" value="F:lyase activity"/>
    <property type="evidence" value="ECO:0007669"/>
    <property type="project" value="UniProtKB-KW"/>
</dbReference>
<evidence type="ECO:0000313" key="10">
    <source>
        <dbReference type="EMBL" id="MFD0997954.1"/>
    </source>
</evidence>
<evidence type="ECO:0000256" key="1">
    <source>
        <dbReference type="ARBA" id="ARBA00001928"/>
    </source>
</evidence>
<dbReference type="EC" id="4.1.1.-" evidence="10"/>
<dbReference type="SUPFAM" id="SSF56276">
    <property type="entry name" value="S-adenosylmethionine decarboxylase"/>
    <property type="match status" value="1"/>
</dbReference>
<dbReference type="InterPro" id="IPR003826">
    <property type="entry name" value="AdoMetDC_fam_prok"/>
</dbReference>
<dbReference type="PANTHER" id="PTHR33866">
    <property type="entry name" value="S-ADENOSYLMETHIONINE DECARBOXYLASE PROENZYME"/>
    <property type="match status" value="1"/>
</dbReference>
<evidence type="ECO:0000256" key="7">
    <source>
        <dbReference type="ARBA" id="ARBA00023239"/>
    </source>
</evidence>
<keyword evidence="11" id="KW-1185">Reference proteome</keyword>
<dbReference type="Pfam" id="PF02675">
    <property type="entry name" value="AdoMet_dc"/>
    <property type="match status" value="1"/>
</dbReference>
<keyword evidence="2" id="KW-0210">Decarboxylase</keyword>
<evidence type="ECO:0000256" key="5">
    <source>
        <dbReference type="ARBA" id="ARBA00023115"/>
    </source>
</evidence>
<keyword evidence="7 10" id="KW-0456">Lyase</keyword>
<evidence type="ECO:0000256" key="4">
    <source>
        <dbReference type="ARBA" id="ARBA00023066"/>
    </source>
</evidence>
<organism evidence="10 11">
    <name type="scientific">Ohtaekwangia kribbensis</name>
    <dbReference type="NCBI Taxonomy" id="688913"/>
    <lineage>
        <taxon>Bacteria</taxon>
        <taxon>Pseudomonadati</taxon>
        <taxon>Bacteroidota</taxon>
        <taxon>Cytophagia</taxon>
        <taxon>Cytophagales</taxon>
        <taxon>Fulvivirgaceae</taxon>
        <taxon>Ohtaekwangia</taxon>
    </lineage>
</organism>
<accession>A0ABW3JVV1</accession>
<evidence type="ECO:0000256" key="3">
    <source>
        <dbReference type="ARBA" id="ARBA00022813"/>
    </source>
</evidence>
<dbReference type="PANTHER" id="PTHR33866:SF2">
    <property type="entry name" value="S-ADENOSYLMETHIONINE DECARBOXYLASE PROENZYME"/>
    <property type="match status" value="1"/>
</dbReference>
<evidence type="ECO:0000256" key="2">
    <source>
        <dbReference type="ARBA" id="ARBA00022793"/>
    </source>
</evidence>
<dbReference type="RefSeq" id="WP_377573812.1">
    <property type="nucleotide sequence ID" value="NZ_JBHTKA010000001.1"/>
</dbReference>
<protein>
    <submittedName>
        <fullName evidence="10">S-adenosylmethionine decarboxylase family protein</fullName>
        <ecNumber evidence="10">4.1.1.-</ecNumber>
    </submittedName>
</protein>
<comment type="cofactor">
    <cofactor evidence="1">
        <name>pyruvate</name>
        <dbReference type="ChEBI" id="CHEBI:15361"/>
    </cofactor>
</comment>
<dbReference type="Gene3D" id="3.60.90.10">
    <property type="entry name" value="S-adenosylmethionine decarboxylase"/>
    <property type="match status" value="1"/>
</dbReference>
<dbReference type="EMBL" id="JBHTKA010000001">
    <property type="protein sequence ID" value="MFD0997954.1"/>
    <property type="molecule type" value="Genomic_DNA"/>
</dbReference>
<name>A0ABW3JVV1_9BACT</name>
<keyword evidence="3" id="KW-0068">Autocatalytic cleavage</keyword>
<comment type="caution">
    <text evidence="10">The sequence shown here is derived from an EMBL/GenBank/DDBJ whole genome shotgun (WGS) entry which is preliminary data.</text>
</comment>
<proteinExistence type="predicted"/>